<protein>
    <submittedName>
        <fullName evidence="1">Uncharacterized protein</fullName>
    </submittedName>
</protein>
<sequence length="326" mass="37645">MMALDRKDVLRMRYRIPGILVQLNLDYRCYKFIKWWATKAKTYDWDKDGPDDSYLRLDNVGSFEAVDQFVSVSPCNNLSHLVILTLLKLRSYMSTNTPDRRVQHAMFQEQFEILRDQVTKWKRWFWGVLKEDEIIEVQVTNISDDVEHVLHGGSVEEAHRSVTQCLNAWRVSENAQYNAIRIISDWIPPELPAYISGLKVSTVAPKKIRGGNNSQLRVFPSVFKAQPGLFHSILTVTGEQCRFVARNVNAPRKVLLYVHGACTTVYGQPPKAGWAVAALPPDQITDQLFQPTQFNSVQFHTGFRSIKSYIKKRYLQISEYLQMSEK</sequence>
<name>A0AAN7BXT3_9PEZI</name>
<gene>
    <name evidence="1" type="ORF">QBC38DRAFT_528778</name>
</gene>
<comment type="caution">
    <text evidence="1">The sequence shown here is derived from an EMBL/GenBank/DDBJ whole genome shotgun (WGS) entry which is preliminary data.</text>
</comment>
<accession>A0AAN7BXT3</accession>
<proteinExistence type="predicted"/>
<organism evidence="1 2">
    <name type="scientific">Podospora fimiseda</name>
    <dbReference type="NCBI Taxonomy" id="252190"/>
    <lineage>
        <taxon>Eukaryota</taxon>
        <taxon>Fungi</taxon>
        <taxon>Dikarya</taxon>
        <taxon>Ascomycota</taxon>
        <taxon>Pezizomycotina</taxon>
        <taxon>Sordariomycetes</taxon>
        <taxon>Sordariomycetidae</taxon>
        <taxon>Sordariales</taxon>
        <taxon>Podosporaceae</taxon>
        <taxon>Podospora</taxon>
    </lineage>
</organism>
<evidence type="ECO:0000313" key="1">
    <source>
        <dbReference type="EMBL" id="KAK4231628.1"/>
    </source>
</evidence>
<dbReference type="Proteomes" id="UP001301958">
    <property type="component" value="Unassembled WGS sequence"/>
</dbReference>
<dbReference type="AlphaFoldDB" id="A0AAN7BXT3"/>
<dbReference type="EMBL" id="MU865292">
    <property type="protein sequence ID" value="KAK4231628.1"/>
    <property type="molecule type" value="Genomic_DNA"/>
</dbReference>
<keyword evidence="2" id="KW-1185">Reference proteome</keyword>
<reference evidence="1" key="1">
    <citation type="journal article" date="2023" name="Mol. Phylogenet. Evol.">
        <title>Genome-scale phylogeny and comparative genomics of the fungal order Sordariales.</title>
        <authorList>
            <person name="Hensen N."/>
            <person name="Bonometti L."/>
            <person name="Westerberg I."/>
            <person name="Brannstrom I.O."/>
            <person name="Guillou S."/>
            <person name="Cros-Aarteil S."/>
            <person name="Calhoun S."/>
            <person name="Haridas S."/>
            <person name="Kuo A."/>
            <person name="Mondo S."/>
            <person name="Pangilinan J."/>
            <person name="Riley R."/>
            <person name="LaButti K."/>
            <person name="Andreopoulos B."/>
            <person name="Lipzen A."/>
            <person name="Chen C."/>
            <person name="Yan M."/>
            <person name="Daum C."/>
            <person name="Ng V."/>
            <person name="Clum A."/>
            <person name="Steindorff A."/>
            <person name="Ohm R.A."/>
            <person name="Martin F."/>
            <person name="Silar P."/>
            <person name="Natvig D.O."/>
            <person name="Lalanne C."/>
            <person name="Gautier V."/>
            <person name="Ament-Velasquez S.L."/>
            <person name="Kruys A."/>
            <person name="Hutchinson M.I."/>
            <person name="Powell A.J."/>
            <person name="Barry K."/>
            <person name="Miller A.N."/>
            <person name="Grigoriev I.V."/>
            <person name="Debuchy R."/>
            <person name="Gladieux P."/>
            <person name="Hiltunen Thoren M."/>
            <person name="Johannesson H."/>
        </authorList>
    </citation>
    <scope>NUCLEOTIDE SEQUENCE</scope>
    <source>
        <strain evidence="1">CBS 990.96</strain>
    </source>
</reference>
<reference evidence="1" key="2">
    <citation type="submission" date="2023-05" db="EMBL/GenBank/DDBJ databases">
        <authorList>
            <consortium name="Lawrence Berkeley National Laboratory"/>
            <person name="Steindorff A."/>
            <person name="Hensen N."/>
            <person name="Bonometti L."/>
            <person name="Westerberg I."/>
            <person name="Brannstrom I.O."/>
            <person name="Guillou S."/>
            <person name="Cros-Aarteil S."/>
            <person name="Calhoun S."/>
            <person name="Haridas S."/>
            <person name="Kuo A."/>
            <person name="Mondo S."/>
            <person name="Pangilinan J."/>
            <person name="Riley R."/>
            <person name="Labutti K."/>
            <person name="Andreopoulos B."/>
            <person name="Lipzen A."/>
            <person name="Chen C."/>
            <person name="Yanf M."/>
            <person name="Daum C."/>
            <person name="Ng V."/>
            <person name="Clum A."/>
            <person name="Ohm R."/>
            <person name="Martin F."/>
            <person name="Silar P."/>
            <person name="Natvig D."/>
            <person name="Lalanne C."/>
            <person name="Gautier V."/>
            <person name="Ament-Velasquez S.L."/>
            <person name="Kruys A."/>
            <person name="Hutchinson M.I."/>
            <person name="Powell A.J."/>
            <person name="Barry K."/>
            <person name="Miller A.N."/>
            <person name="Grigoriev I.V."/>
            <person name="Debuchy R."/>
            <person name="Gladieux P."/>
            <person name="Thoren M.H."/>
            <person name="Johannesson H."/>
        </authorList>
    </citation>
    <scope>NUCLEOTIDE SEQUENCE</scope>
    <source>
        <strain evidence="1">CBS 990.96</strain>
    </source>
</reference>
<evidence type="ECO:0000313" key="2">
    <source>
        <dbReference type="Proteomes" id="UP001301958"/>
    </source>
</evidence>